<dbReference type="AlphaFoldDB" id="B9Z4W2"/>
<protein>
    <submittedName>
        <fullName evidence="1">Uncharacterized protein</fullName>
    </submittedName>
</protein>
<evidence type="ECO:0000313" key="1">
    <source>
        <dbReference type="EMBL" id="EEG08194.1"/>
    </source>
</evidence>
<dbReference type="RefSeq" id="WP_008954417.1">
    <property type="nucleotide sequence ID" value="NZ_ACIS01000006.1"/>
</dbReference>
<evidence type="ECO:0000313" key="2">
    <source>
        <dbReference type="Proteomes" id="UP000003165"/>
    </source>
</evidence>
<gene>
    <name evidence="1" type="ORF">FuraDRAFT_2397</name>
</gene>
<name>B9Z4W2_9NEIS</name>
<sequence>MSDITDDILAELLPRALTASELLRRPRLAHVPAHIVHDALDALVDVGVLVALPIERNDSGYLVTGIPLPAPADEPAIPAFLLK</sequence>
<accession>B9Z4W2</accession>
<comment type="caution">
    <text evidence="1">The sequence shown here is derived from an EMBL/GenBank/DDBJ whole genome shotgun (WGS) entry which is preliminary data.</text>
</comment>
<reference evidence="1 2" key="1">
    <citation type="submission" date="2009-02" db="EMBL/GenBank/DDBJ databases">
        <title>Sequencing of the draft genome and assembly of Lutiella nitroferrum 2002.</title>
        <authorList>
            <consortium name="US DOE Joint Genome Institute (JGI-PGF)"/>
            <person name="Lucas S."/>
            <person name="Copeland A."/>
            <person name="Lapidus A."/>
            <person name="Glavina del Rio T."/>
            <person name="Tice H."/>
            <person name="Bruce D."/>
            <person name="Goodwin L."/>
            <person name="Pitluck S."/>
            <person name="Larimer F."/>
            <person name="Land M.L."/>
            <person name="Hauser L."/>
            <person name="Coates J.D."/>
        </authorList>
    </citation>
    <scope>NUCLEOTIDE SEQUENCE [LARGE SCALE GENOMIC DNA]</scope>
    <source>
        <strain evidence="1 2">2002</strain>
    </source>
</reference>
<proteinExistence type="predicted"/>
<keyword evidence="2" id="KW-1185">Reference proteome</keyword>
<dbReference type="Proteomes" id="UP000003165">
    <property type="component" value="Unassembled WGS sequence"/>
</dbReference>
<dbReference type="EMBL" id="ACIS01000006">
    <property type="protein sequence ID" value="EEG08194.1"/>
    <property type="molecule type" value="Genomic_DNA"/>
</dbReference>
<organism evidence="1 2">
    <name type="scientific">Pseudogulbenkiania ferrooxidans 2002</name>
    <dbReference type="NCBI Taxonomy" id="279714"/>
    <lineage>
        <taxon>Bacteria</taxon>
        <taxon>Pseudomonadati</taxon>
        <taxon>Pseudomonadota</taxon>
        <taxon>Betaproteobacteria</taxon>
        <taxon>Neisseriales</taxon>
        <taxon>Chromobacteriaceae</taxon>
        <taxon>Pseudogulbenkiania</taxon>
    </lineage>
</organism>